<dbReference type="Proteomes" id="UP000499080">
    <property type="component" value="Unassembled WGS sequence"/>
</dbReference>
<dbReference type="InterPro" id="IPR036397">
    <property type="entry name" value="RNaseH_sf"/>
</dbReference>
<dbReference type="GO" id="GO:0003676">
    <property type="term" value="F:nucleic acid binding"/>
    <property type="evidence" value="ECO:0007669"/>
    <property type="project" value="InterPro"/>
</dbReference>
<evidence type="ECO:0000313" key="1">
    <source>
        <dbReference type="EMBL" id="GBN32408.1"/>
    </source>
</evidence>
<dbReference type="PANTHER" id="PTHR47326">
    <property type="entry name" value="TRANSPOSABLE ELEMENT TC3 TRANSPOSASE-LIKE PROTEIN"/>
    <property type="match status" value="1"/>
</dbReference>
<dbReference type="PANTHER" id="PTHR47326:SF1">
    <property type="entry name" value="HTH PSQ-TYPE DOMAIN-CONTAINING PROTEIN"/>
    <property type="match status" value="1"/>
</dbReference>
<sequence length="115" mass="12904">MGNRKSVETVWLGLTTSLIIGSFFFEGIGPTGPVTCTVNDICCKSLLRKHVIPALQQSPCVSSTIFMQDGAPPHVAHPLKRLLSMHFGNYRIISRRFPTNWLPRSPHLNPCDFWL</sequence>
<accession>A0A4Y2MZ61</accession>
<dbReference type="Gene3D" id="3.30.420.10">
    <property type="entry name" value="Ribonuclease H-like superfamily/Ribonuclease H"/>
    <property type="match status" value="1"/>
</dbReference>
<dbReference type="AlphaFoldDB" id="A0A4Y2MZ61"/>
<gene>
    <name evidence="1" type="ORF">AVEN_216917_1</name>
</gene>
<comment type="caution">
    <text evidence="1">The sequence shown here is derived from an EMBL/GenBank/DDBJ whole genome shotgun (WGS) entry which is preliminary data.</text>
</comment>
<keyword evidence="2" id="KW-1185">Reference proteome</keyword>
<evidence type="ECO:0008006" key="3">
    <source>
        <dbReference type="Google" id="ProtNLM"/>
    </source>
</evidence>
<organism evidence="1 2">
    <name type="scientific">Araneus ventricosus</name>
    <name type="common">Orbweaver spider</name>
    <name type="synonym">Epeira ventricosa</name>
    <dbReference type="NCBI Taxonomy" id="182803"/>
    <lineage>
        <taxon>Eukaryota</taxon>
        <taxon>Metazoa</taxon>
        <taxon>Ecdysozoa</taxon>
        <taxon>Arthropoda</taxon>
        <taxon>Chelicerata</taxon>
        <taxon>Arachnida</taxon>
        <taxon>Araneae</taxon>
        <taxon>Araneomorphae</taxon>
        <taxon>Entelegynae</taxon>
        <taxon>Araneoidea</taxon>
        <taxon>Araneidae</taxon>
        <taxon>Araneus</taxon>
    </lineage>
</organism>
<dbReference type="EMBL" id="BGPR01008234">
    <property type="protein sequence ID" value="GBN32408.1"/>
    <property type="molecule type" value="Genomic_DNA"/>
</dbReference>
<protein>
    <recommendedName>
        <fullName evidence="3">Tc1-like transposase DDE domain-containing protein</fullName>
    </recommendedName>
</protein>
<evidence type="ECO:0000313" key="2">
    <source>
        <dbReference type="Proteomes" id="UP000499080"/>
    </source>
</evidence>
<name>A0A4Y2MZ61_ARAVE</name>
<dbReference type="OrthoDB" id="6436543at2759"/>
<reference evidence="1 2" key="1">
    <citation type="journal article" date="2019" name="Sci. Rep.">
        <title>Orb-weaving spider Araneus ventricosus genome elucidates the spidroin gene catalogue.</title>
        <authorList>
            <person name="Kono N."/>
            <person name="Nakamura H."/>
            <person name="Ohtoshi R."/>
            <person name="Moran D.A.P."/>
            <person name="Shinohara A."/>
            <person name="Yoshida Y."/>
            <person name="Fujiwara M."/>
            <person name="Mori M."/>
            <person name="Tomita M."/>
            <person name="Arakawa K."/>
        </authorList>
    </citation>
    <scope>NUCLEOTIDE SEQUENCE [LARGE SCALE GENOMIC DNA]</scope>
</reference>
<proteinExistence type="predicted"/>